<dbReference type="GO" id="GO:0003677">
    <property type="term" value="F:DNA binding"/>
    <property type="evidence" value="ECO:0007669"/>
    <property type="project" value="UniProtKB-KW"/>
</dbReference>
<feature type="domain" description="HTH crp-type" evidence="5">
    <location>
        <begin position="148"/>
        <end position="222"/>
    </location>
</feature>
<dbReference type="InterPro" id="IPR012318">
    <property type="entry name" value="HTH_CRP"/>
</dbReference>
<dbReference type="Proteomes" id="UP000432089">
    <property type="component" value="Unassembled WGS sequence"/>
</dbReference>
<keyword evidence="2" id="KW-0238">DNA-binding</keyword>
<feature type="domain" description="Cyclic nucleotide-binding" evidence="4">
    <location>
        <begin position="14"/>
        <end position="84"/>
    </location>
</feature>
<reference evidence="6 7" key="1">
    <citation type="submission" date="2019-09" db="EMBL/GenBank/DDBJ databases">
        <title>YIM 132180 draft genome.</title>
        <authorList>
            <person name="Zhang K."/>
        </authorList>
    </citation>
    <scope>NUCLEOTIDE SEQUENCE [LARGE SCALE GENOMIC DNA]</scope>
    <source>
        <strain evidence="6 7">YIM 132180</strain>
    </source>
</reference>
<evidence type="ECO:0000256" key="1">
    <source>
        <dbReference type="ARBA" id="ARBA00023015"/>
    </source>
</evidence>
<keyword evidence="1" id="KW-0805">Transcription regulation</keyword>
<dbReference type="RefSeq" id="WP_150969439.1">
    <property type="nucleotide sequence ID" value="NZ_VZDO01000005.1"/>
</dbReference>
<dbReference type="SMART" id="SM00100">
    <property type="entry name" value="cNMP"/>
    <property type="match status" value="1"/>
</dbReference>
<protein>
    <submittedName>
        <fullName evidence="6">Crp/Fnr family transcriptional regulator</fullName>
    </submittedName>
</protein>
<dbReference type="PANTHER" id="PTHR24567">
    <property type="entry name" value="CRP FAMILY TRANSCRIPTIONAL REGULATORY PROTEIN"/>
    <property type="match status" value="1"/>
</dbReference>
<dbReference type="InterPro" id="IPR018490">
    <property type="entry name" value="cNMP-bd_dom_sf"/>
</dbReference>
<proteinExistence type="predicted"/>
<dbReference type="PROSITE" id="PS50042">
    <property type="entry name" value="CNMP_BINDING_3"/>
    <property type="match status" value="1"/>
</dbReference>
<dbReference type="Pfam" id="PF13545">
    <property type="entry name" value="HTH_Crp_2"/>
    <property type="match status" value="1"/>
</dbReference>
<dbReference type="InterPro" id="IPR014710">
    <property type="entry name" value="RmlC-like_jellyroll"/>
</dbReference>
<dbReference type="Pfam" id="PF00027">
    <property type="entry name" value="cNMP_binding"/>
    <property type="match status" value="1"/>
</dbReference>
<sequence length="237" mass="26850">MQAIIDAFVRKLEAFIDLRPDELRVLQALQGPSVQIAAGKEIIHEGQHRSSAYILHEGWAYSCKRLPDGERQIIDIQIPGDFLGLHSSMLRMSDQTFVALTNLQITKINMDRSLEFVQSHPRLAAALLRCVAHDEAIIAEHLVSIGKRDALERTAHFLLEFGSRMGSIGRFSNDSYECPISQPILADALGITTTHLNRILRRLRERELVMFRNGTVIFLNRSKLVEATGFDRSYLEE</sequence>
<name>A0A7V7PQJ5_9HYPH</name>
<dbReference type="InterPro" id="IPR000595">
    <property type="entry name" value="cNMP-bd_dom"/>
</dbReference>
<dbReference type="Gene3D" id="1.10.10.10">
    <property type="entry name" value="Winged helix-like DNA-binding domain superfamily/Winged helix DNA-binding domain"/>
    <property type="match status" value="1"/>
</dbReference>
<dbReference type="AlphaFoldDB" id="A0A7V7PQJ5"/>
<dbReference type="GO" id="GO:0003700">
    <property type="term" value="F:DNA-binding transcription factor activity"/>
    <property type="evidence" value="ECO:0007669"/>
    <property type="project" value="TreeGrafter"/>
</dbReference>
<organism evidence="6 7">
    <name type="scientific">Plantimonas leprariae</name>
    <dbReference type="NCBI Taxonomy" id="2615207"/>
    <lineage>
        <taxon>Bacteria</taxon>
        <taxon>Pseudomonadati</taxon>
        <taxon>Pseudomonadota</taxon>
        <taxon>Alphaproteobacteria</taxon>
        <taxon>Hyphomicrobiales</taxon>
        <taxon>Aurantimonadaceae</taxon>
        <taxon>Plantimonas</taxon>
    </lineage>
</organism>
<dbReference type="SUPFAM" id="SSF46785">
    <property type="entry name" value="Winged helix' DNA-binding domain"/>
    <property type="match status" value="1"/>
</dbReference>
<dbReference type="CDD" id="cd00038">
    <property type="entry name" value="CAP_ED"/>
    <property type="match status" value="1"/>
</dbReference>
<dbReference type="InterPro" id="IPR050397">
    <property type="entry name" value="Env_Response_Regulators"/>
</dbReference>
<evidence type="ECO:0000313" key="6">
    <source>
        <dbReference type="EMBL" id="KAB0680367.1"/>
    </source>
</evidence>
<evidence type="ECO:0000259" key="4">
    <source>
        <dbReference type="PROSITE" id="PS50042"/>
    </source>
</evidence>
<evidence type="ECO:0000256" key="2">
    <source>
        <dbReference type="ARBA" id="ARBA00023125"/>
    </source>
</evidence>
<comment type="caution">
    <text evidence="6">The sequence shown here is derived from an EMBL/GenBank/DDBJ whole genome shotgun (WGS) entry which is preliminary data.</text>
</comment>
<dbReference type="InterPro" id="IPR036390">
    <property type="entry name" value="WH_DNA-bd_sf"/>
</dbReference>
<accession>A0A7V7PQJ5</accession>
<dbReference type="GO" id="GO:0005829">
    <property type="term" value="C:cytosol"/>
    <property type="evidence" value="ECO:0007669"/>
    <property type="project" value="TreeGrafter"/>
</dbReference>
<dbReference type="PANTHER" id="PTHR24567:SF68">
    <property type="entry name" value="DNA-BINDING TRANSCRIPTIONAL DUAL REGULATOR CRP"/>
    <property type="match status" value="1"/>
</dbReference>
<dbReference type="InterPro" id="IPR036388">
    <property type="entry name" value="WH-like_DNA-bd_sf"/>
</dbReference>
<dbReference type="Gene3D" id="2.60.120.10">
    <property type="entry name" value="Jelly Rolls"/>
    <property type="match status" value="1"/>
</dbReference>
<dbReference type="PROSITE" id="PS51063">
    <property type="entry name" value="HTH_CRP_2"/>
    <property type="match status" value="1"/>
</dbReference>
<evidence type="ECO:0000259" key="5">
    <source>
        <dbReference type="PROSITE" id="PS51063"/>
    </source>
</evidence>
<gene>
    <name evidence="6" type="ORF">F6X38_09345</name>
</gene>
<dbReference type="SUPFAM" id="SSF51206">
    <property type="entry name" value="cAMP-binding domain-like"/>
    <property type="match status" value="1"/>
</dbReference>
<dbReference type="EMBL" id="VZDO01000005">
    <property type="protein sequence ID" value="KAB0680367.1"/>
    <property type="molecule type" value="Genomic_DNA"/>
</dbReference>
<evidence type="ECO:0000313" key="7">
    <source>
        <dbReference type="Proteomes" id="UP000432089"/>
    </source>
</evidence>
<evidence type="ECO:0000256" key="3">
    <source>
        <dbReference type="ARBA" id="ARBA00023163"/>
    </source>
</evidence>
<keyword evidence="3" id="KW-0804">Transcription</keyword>
<keyword evidence="7" id="KW-1185">Reference proteome</keyword>